<feature type="transmembrane region" description="Helical" evidence="7">
    <location>
        <begin position="370"/>
        <end position="390"/>
    </location>
</feature>
<feature type="transmembrane region" description="Helical" evidence="7">
    <location>
        <begin position="237"/>
        <end position="255"/>
    </location>
</feature>
<dbReference type="Pfam" id="PF16913">
    <property type="entry name" value="PUNUT"/>
    <property type="match status" value="1"/>
</dbReference>
<keyword evidence="4 7" id="KW-0812">Transmembrane</keyword>
<evidence type="ECO:0000313" key="9">
    <source>
        <dbReference type="EMBL" id="CAK7335964.1"/>
    </source>
</evidence>
<feature type="transmembrane region" description="Helical" evidence="7">
    <location>
        <begin position="76"/>
        <end position="98"/>
    </location>
</feature>
<evidence type="ECO:0000256" key="5">
    <source>
        <dbReference type="ARBA" id="ARBA00022989"/>
    </source>
</evidence>
<dbReference type="EMBL" id="CAWUPB010000994">
    <property type="protein sequence ID" value="CAK7335964.1"/>
    <property type="molecule type" value="Genomic_DNA"/>
</dbReference>
<gene>
    <name evidence="9" type="ORF">DCAF_LOCUS10968</name>
</gene>
<sequence>MDALVQASPPNSPKSHLYSQSSLNTTTKNNKDDIQTIQEQQKLHQDYSSSQSLVIIMSNNSISVQEDQKAKTSKGYMFLLVINYLFLFVGSLSSSLLSKFYFNHKGSSRWVSTWVQSAGFPLLLFPIHLPFFVFKCTDRRPFSHFTPRILILSILIGLMLGLNNLLFSWGNSYLPVSTSSLLLSSQLVFNLILSVIIVKQKITFQNINCVILLTLSSVLLALGSTHDKPPGLTRAKYFVGFFSTIGAGLLFALYLPVMEKIYKRIYCYEMVMEMQLVMEIAATALATVGMASDGGFSEMKRESQVKFDKGPEIYWITVFANVVTWQLCFMGTAGMVFLTSSLTGGICMTALLAMNVLGGVLVYGDEFGGVKVVSTVLCGWGFCSYVYGMYLKMKKEEEMGEEMEDKNHGLEMAHNAVAANNV</sequence>
<comment type="subcellular location">
    <subcellularLocation>
        <location evidence="1 7">Membrane</location>
        <topology evidence="1 7">Multi-pass membrane protein</topology>
    </subcellularLocation>
</comment>
<dbReference type="Proteomes" id="UP001314170">
    <property type="component" value="Unassembled WGS sequence"/>
</dbReference>
<evidence type="ECO:0000256" key="4">
    <source>
        <dbReference type="ARBA" id="ARBA00022692"/>
    </source>
</evidence>
<feature type="transmembrane region" description="Helical" evidence="7">
    <location>
        <begin position="149"/>
        <end position="169"/>
    </location>
</feature>
<keyword evidence="6 7" id="KW-0472">Membrane</keyword>
<comment type="caution">
    <text evidence="9">The sequence shown here is derived from an EMBL/GenBank/DDBJ whole genome shotgun (WGS) entry which is preliminary data.</text>
</comment>
<reference evidence="9 10" key="1">
    <citation type="submission" date="2024-01" db="EMBL/GenBank/DDBJ databases">
        <authorList>
            <person name="Waweru B."/>
        </authorList>
    </citation>
    <scope>NUCLEOTIDE SEQUENCE [LARGE SCALE GENOMIC DNA]</scope>
</reference>
<evidence type="ECO:0000313" key="10">
    <source>
        <dbReference type="Proteomes" id="UP001314170"/>
    </source>
</evidence>
<keyword evidence="10" id="KW-1185">Reference proteome</keyword>
<feature type="transmembrane region" description="Helical" evidence="7">
    <location>
        <begin position="118"/>
        <end position="137"/>
    </location>
</feature>
<protein>
    <recommendedName>
        <fullName evidence="7">Probable purine permease</fullName>
    </recommendedName>
</protein>
<name>A0AAV1RL70_9ROSI</name>
<evidence type="ECO:0000256" key="3">
    <source>
        <dbReference type="ARBA" id="ARBA00022448"/>
    </source>
</evidence>
<dbReference type="SUPFAM" id="SSF103481">
    <property type="entry name" value="Multidrug resistance efflux transporter EmrE"/>
    <property type="match status" value="1"/>
</dbReference>
<dbReference type="InterPro" id="IPR030182">
    <property type="entry name" value="PUP_plant"/>
</dbReference>
<comment type="similarity">
    <text evidence="2 7">Belongs to the purine permeases (TC 2.A.7.14) family.</text>
</comment>
<evidence type="ECO:0000256" key="7">
    <source>
        <dbReference type="RuleBase" id="RU368015"/>
    </source>
</evidence>
<dbReference type="AlphaFoldDB" id="A0AAV1RL70"/>
<organism evidence="9 10">
    <name type="scientific">Dovyalis caffra</name>
    <dbReference type="NCBI Taxonomy" id="77055"/>
    <lineage>
        <taxon>Eukaryota</taxon>
        <taxon>Viridiplantae</taxon>
        <taxon>Streptophyta</taxon>
        <taxon>Embryophyta</taxon>
        <taxon>Tracheophyta</taxon>
        <taxon>Spermatophyta</taxon>
        <taxon>Magnoliopsida</taxon>
        <taxon>eudicotyledons</taxon>
        <taxon>Gunneridae</taxon>
        <taxon>Pentapetalae</taxon>
        <taxon>rosids</taxon>
        <taxon>fabids</taxon>
        <taxon>Malpighiales</taxon>
        <taxon>Salicaceae</taxon>
        <taxon>Flacourtieae</taxon>
        <taxon>Dovyalis</taxon>
    </lineage>
</organism>
<evidence type="ECO:0000256" key="2">
    <source>
        <dbReference type="ARBA" id="ARBA00006213"/>
    </source>
</evidence>
<dbReference type="GO" id="GO:0015211">
    <property type="term" value="F:purine nucleoside transmembrane transporter activity"/>
    <property type="evidence" value="ECO:0007669"/>
    <property type="project" value="UniProtKB-UniRule"/>
</dbReference>
<dbReference type="PANTHER" id="PTHR31376:SF3">
    <property type="entry name" value="PURINE PERMEASE 4-RELATED"/>
    <property type="match status" value="1"/>
</dbReference>
<proteinExistence type="inferred from homology"/>
<dbReference type="GO" id="GO:0016020">
    <property type="term" value="C:membrane"/>
    <property type="evidence" value="ECO:0007669"/>
    <property type="project" value="UniProtKB-SubCell"/>
</dbReference>
<feature type="transmembrane region" description="Helical" evidence="7">
    <location>
        <begin position="181"/>
        <end position="198"/>
    </location>
</feature>
<feature type="region of interest" description="Disordered" evidence="8">
    <location>
        <begin position="1"/>
        <end position="25"/>
    </location>
</feature>
<dbReference type="InterPro" id="IPR037185">
    <property type="entry name" value="EmrE-like"/>
</dbReference>
<feature type="transmembrane region" description="Helical" evidence="7">
    <location>
        <begin position="276"/>
        <end position="293"/>
    </location>
</feature>
<keyword evidence="5 7" id="KW-1133">Transmembrane helix</keyword>
<feature type="transmembrane region" description="Helical" evidence="7">
    <location>
        <begin position="313"/>
        <end position="338"/>
    </location>
</feature>
<feature type="transmembrane region" description="Helical" evidence="7">
    <location>
        <begin position="345"/>
        <end position="364"/>
    </location>
</feature>
<feature type="compositionally biased region" description="Polar residues" evidence="8">
    <location>
        <begin position="13"/>
        <end position="25"/>
    </location>
</feature>
<evidence type="ECO:0000256" key="8">
    <source>
        <dbReference type="SAM" id="MobiDB-lite"/>
    </source>
</evidence>
<dbReference type="GO" id="GO:0005345">
    <property type="term" value="F:purine nucleobase transmembrane transporter activity"/>
    <property type="evidence" value="ECO:0007669"/>
    <property type="project" value="UniProtKB-UniRule"/>
</dbReference>
<evidence type="ECO:0000256" key="1">
    <source>
        <dbReference type="ARBA" id="ARBA00004141"/>
    </source>
</evidence>
<dbReference type="PANTHER" id="PTHR31376">
    <property type="entry name" value="OS09G0467300 PROTEIN-RELATED"/>
    <property type="match status" value="1"/>
</dbReference>
<feature type="transmembrane region" description="Helical" evidence="7">
    <location>
        <begin position="207"/>
        <end position="225"/>
    </location>
</feature>
<keyword evidence="3 7" id="KW-0813">Transport</keyword>
<evidence type="ECO:0000256" key="6">
    <source>
        <dbReference type="ARBA" id="ARBA00023136"/>
    </source>
</evidence>
<accession>A0AAV1RL70</accession>